<evidence type="ECO:0000313" key="3">
    <source>
        <dbReference type="Proteomes" id="UP001526246"/>
    </source>
</evidence>
<comment type="caution">
    <text evidence="2">The sequence shown here is derived from an EMBL/GenBank/DDBJ whole genome shotgun (WGS) entry which is preliminary data.</text>
</comment>
<dbReference type="Proteomes" id="UP001526246">
    <property type="component" value="Unassembled WGS sequence"/>
</dbReference>
<dbReference type="Gene3D" id="2.60.120.10">
    <property type="entry name" value="Jelly Rolls"/>
    <property type="match status" value="1"/>
</dbReference>
<proteinExistence type="predicted"/>
<reference evidence="2 3" key="1">
    <citation type="submission" date="2022-10" db="EMBL/GenBank/DDBJ databases">
        <title>Sphingomonas sp.</title>
        <authorList>
            <person name="Jin C."/>
        </authorList>
    </citation>
    <scope>NUCLEOTIDE SEQUENCE [LARGE SCALE GENOMIC DNA]</scope>
    <source>
        <strain evidence="2 3">BN140010</strain>
    </source>
</reference>
<dbReference type="InterPro" id="IPR011051">
    <property type="entry name" value="RmlC_Cupin_sf"/>
</dbReference>
<dbReference type="InterPro" id="IPR008894">
    <property type="entry name" value="QdtA_cupin_dom"/>
</dbReference>
<evidence type="ECO:0000259" key="1">
    <source>
        <dbReference type="Pfam" id="PF05523"/>
    </source>
</evidence>
<keyword evidence="3" id="KW-1185">Reference proteome</keyword>
<dbReference type="RefSeq" id="WP_264881780.1">
    <property type="nucleotide sequence ID" value="NZ_JAPDOB010000001.1"/>
</dbReference>
<name>A0ABT3JEZ6_9SPHN</name>
<gene>
    <name evidence="2" type="ORF">OMW55_06795</name>
</gene>
<dbReference type="EMBL" id="JAPDOB010000001">
    <property type="protein sequence ID" value="MCW3797509.1"/>
    <property type="molecule type" value="Genomic_DNA"/>
</dbReference>
<sequence>MHRAEHEILTGCRLLPLMVRGDERGSLVPIEAGITVPFDVKRVYTVFGTLPGVSRGFHAHLRLQQLVVAVCGACTMMLDDGSEKRDVPLDRPDVGLTIGPMVWHEMHNFTPDCVLMVLADAHYDEADYIRDYDRFMALVGTINA</sequence>
<dbReference type="CDD" id="cd20292">
    <property type="entry name" value="cupin_QdtA-like"/>
    <property type="match status" value="1"/>
</dbReference>
<protein>
    <submittedName>
        <fullName evidence="2">FdtA/QdtA family cupin domain-containing protein</fullName>
    </submittedName>
</protein>
<dbReference type="Pfam" id="PF05523">
    <property type="entry name" value="FdtA"/>
    <property type="match status" value="1"/>
</dbReference>
<evidence type="ECO:0000313" key="2">
    <source>
        <dbReference type="EMBL" id="MCW3797509.1"/>
    </source>
</evidence>
<accession>A0ABT3JEZ6</accession>
<dbReference type="InterPro" id="IPR014710">
    <property type="entry name" value="RmlC-like_jellyroll"/>
</dbReference>
<feature type="domain" description="Sugar 3,4-ketoisomerase QdtA cupin" evidence="1">
    <location>
        <begin position="12"/>
        <end position="138"/>
    </location>
</feature>
<organism evidence="2 3">
    <name type="scientific">Sphingomonas arvum</name>
    <dbReference type="NCBI Taxonomy" id="2992113"/>
    <lineage>
        <taxon>Bacteria</taxon>
        <taxon>Pseudomonadati</taxon>
        <taxon>Pseudomonadota</taxon>
        <taxon>Alphaproteobacteria</taxon>
        <taxon>Sphingomonadales</taxon>
        <taxon>Sphingomonadaceae</taxon>
        <taxon>Sphingomonas</taxon>
    </lineage>
</organism>
<dbReference type="SUPFAM" id="SSF51182">
    <property type="entry name" value="RmlC-like cupins"/>
    <property type="match status" value="1"/>
</dbReference>